<evidence type="ECO:0000256" key="4">
    <source>
        <dbReference type="ARBA" id="ARBA00022741"/>
    </source>
</evidence>
<dbReference type="PANTHER" id="PTHR24418">
    <property type="entry name" value="TYROSINE-PROTEIN KINASE"/>
    <property type="match status" value="1"/>
</dbReference>
<dbReference type="InterPro" id="IPR001060">
    <property type="entry name" value="FCH_dom"/>
</dbReference>
<feature type="domain" description="SH2" evidence="16">
    <location>
        <begin position="552"/>
        <end position="643"/>
    </location>
</feature>
<dbReference type="InterPro" id="IPR001245">
    <property type="entry name" value="Ser-Thr/Tyr_kinase_cat_dom"/>
</dbReference>
<dbReference type="FunFam" id="3.30.200.20:FF:000089">
    <property type="entry name" value="Tyrosine-protein kinase"/>
    <property type="match status" value="1"/>
</dbReference>
<dbReference type="InterPro" id="IPR035849">
    <property type="entry name" value="Fes/Fps/Fer_SH2"/>
</dbReference>
<dbReference type="EC" id="2.7.10.2" evidence="1"/>
<dbReference type="FunFam" id="1.10.510.10:FF:000212">
    <property type="entry name" value="Tyrosine-protein kinase"/>
    <property type="match status" value="1"/>
</dbReference>
<dbReference type="InterPro" id="IPR050198">
    <property type="entry name" value="Non-receptor_tyrosine_kinases"/>
</dbReference>
<protein>
    <recommendedName>
        <fullName evidence="1">non-specific protein-tyrosine kinase</fullName>
        <ecNumber evidence="1">2.7.10.2</ecNumber>
    </recommendedName>
</protein>
<evidence type="ECO:0000256" key="3">
    <source>
        <dbReference type="ARBA" id="ARBA00022679"/>
    </source>
</evidence>
<dbReference type="InterPro" id="IPR017441">
    <property type="entry name" value="Protein_kinase_ATP_BS"/>
</dbReference>
<dbReference type="InterPro" id="IPR011009">
    <property type="entry name" value="Kinase-like_dom_sf"/>
</dbReference>
<keyword evidence="4 11" id="KW-0547">Nucleotide-binding</keyword>
<dbReference type="PROSITE" id="PS51741">
    <property type="entry name" value="F_BAR"/>
    <property type="match status" value="1"/>
</dbReference>
<dbReference type="Pfam" id="PF07714">
    <property type="entry name" value="PK_Tyr_Ser-Thr"/>
    <property type="match status" value="1"/>
</dbReference>
<evidence type="ECO:0000313" key="19">
    <source>
        <dbReference type="EMBL" id="KAG8201189.1"/>
    </source>
</evidence>
<proteinExistence type="predicted"/>
<dbReference type="GO" id="GO:0004715">
    <property type="term" value="F:non-membrane spanning protein tyrosine kinase activity"/>
    <property type="evidence" value="ECO:0007669"/>
    <property type="project" value="UniProtKB-EC"/>
</dbReference>
<evidence type="ECO:0000259" key="16">
    <source>
        <dbReference type="PROSITE" id="PS50001"/>
    </source>
</evidence>
<evidence type="ECO:0000256" key="12">
    <source>
        <dbReference type="PROSITE-ProRule" id="PRU00191"/>
    </source>
</evidence>
<dbReference type="CDD" id="cd10361">
    <property type="entry name" value="SH2_Fps_family"/>
    <property type="match status" value="1"/>
</dbReference>
<evidence type="ECO:0000256" key="5">
    <source>
        <dbReference type="ARBA" id="ARBA00022777"/>
    </source>
</evidence>
<dbReference type="Pfam" id="PF00611">
    <property type="entry name" value="FCH"/>
    <property type="match status" value="1"/>
</dbReference>
<dbReference type="Proteomes" id="UP000827092">
    <property type="component" value="Unassembled WGS sequence"/>
</dbReference>
<keyword evidence="12" id="KW-0727">SH2 domain</keyword>
<dbReference type="SUPFAM" id="SSF103657">
    <property type="entry name" value="BAR/IMD domain-like"/>
    <property type="match status" value="1"/>
</dbReference>
<evidence type="ECO:0000256" key="13">
    <source>
        <dbReference type="PROSITE-ProRule" id="PRU01077"/>
    </source>
</evidence>
<dbReference type="GO" id="GO:0005524">
    <property type="term" value="F:ATP binding"/>
    <property type="evidence" value="ECO:0007669"/>
    <property type="project" value="UniProtKB-UniRule"/>
</dbReference>
<dbReference type="AlphaFoldDB" id="A0AAV6VZU4"/>
<dbReference type="InterPro" id="IPR020635">
    <property type="entry name" value="Tyr_kinase_cat_dom"/>
</dbReference>
<accession>A0AAV6VZU4</accession>
<evidence type="ECO:0000256" key="6">
    <source>
        <dbReference type="ARBA" id="ARBA00022840"/>
    </source>
</evidence>
<evidence type="ECO:0000256" key="10">
    <source>
        <dbReference type="PIRSR" id="PIRSR000632-1"/>
    </source>
</evidence>
<dbReference type="PRINTS" id="PR00109">
    <property type="entry name" value="TYRKINASE"/>
</dbReference>
<name>A0AAV6VZU4_9ARAC</name>
<dbReference type="Gene3D" id="3.30.200.20">
    <property type="entry name" value="Phosphorylase Kinase, domain 1"/>
    <property type="match status" value="1"/>
</dbReference>
<evidence type="ECO:0000256" key="15">
    <source>
        <dbReference type="SAM" id="Coils"/>
    </source>
</evidence>
<evidence type="ECO:0000256" key="11">
    <source>
        <dbReference type="PIRSR" id="PIRSR000632-2"/>
    </source>
</evidence>
<dbReference type="PROSITE" id="PS00107">
    <property type="entry name" value="PROTEIN_KINASE_ATP"/>
    <property type="match status" value="1"/>
</dbReference>
<dbReference type="InterPro" id="IPR016250">
    <property type="entry name" value="Tyr-prot_kinase_Fes/Fps"/>
</dbReference>
<dbReference type="InterPro" id="IPR008266">
    <property type="entry name" value="Tyr_kinase_AS"/>
</dbReference>
<keyword evidence="2" id="KW-0597">Phosphoprotein</keyword>
<dbReference type="SMART" id="SM00055">
    <property type="entry name" value="FCH"/>
    <property type="match status" value="1"/>
</dbReference>
<dbReference type="InterPro" id="IPR000719">
    <property type="entry name" value="Prot_kinase_dom"/>
</dbReference>
<evidence type="ECO:0000256" key="7">
    <source>
        <dbReference type="ARBA" id="ARBA00023054"/>
    </source>
</evidence>
<dbReference type="FunFam" id="3.30.505.10:FF:000051">
    <property type="entry name" value="Tyrosine-protein kinase"/>
    <property type="match status" value="1"/>
</dbReference>
<dbReference type="EMBL" id="JAFNEN010000008">
    <property type="protein sequence ID" value="KAG8201189.1"/>
    <property type="molecule type" value="Genomic_DNA"/>
</dbReference>
<comment type="catalytic activity">
    <reaction evidence="9">
        <text>L-tyrosyl-[protein] + ATP = O-phospho-L-tyrosyl-[protein] + ADP + H(+)</text>
        <dbReference type="Rhea" id="RHEA:10596"/>
        <dbReference type="Rhea" id="RHEA-COMP:10136"/>
        <dbReference type="Rhea" id="RHEA-COMP:20101"/>
        <dbReference type="ChEBI" id="CHEBI:15378"/>
        <dbReference type="ChEBI" id="CHEBI:30616"/>
        <dbReference type="ChEBI" id="CHEBI:46858"/>
        <dbReference type="ChEBI" id="CHEBI:61978"/>
        <dbReference type="ChEBI" id="CHEBI:456216"/>
        <dbReference type="EC" id="2.7.10.2"/>
    </reaction>
</comment>
<dbReference type="PIRSF" id="PIRSF000632">
    <property type="entry name" value="TyrPK_fps"/>
    <property type="match status" value="1"/>
</dbReference>
<feature type="binding site" evidence="11">
    <location>
        <begin position="661"/>
        <end position="669"/>
    </location>
    <ligand>
        <name>ATP</name>
        <dbReference type="ChEBI" id="CHEBI:30616"/>
    </ligand>
</feature>
<keyword evidence="6 11" id="KW-0067">ATP-binding</keyword>
<dbReference type="SMART" id="SM00219">
    <property type="entry name" value="TyrKc"/>
    <property type="match status" value="1"/>
</dbReference>
<reference evidence="19 20" key="1">
    <citation type="journal article" date="2022" name="Nat. Ecol. Evol.">
        <title>A masculinizing supergene underlies an exaggerated male reproductive morph in a spider.</title>
        <authorList>
            <person name="Hendrickx F."/>
            <person name="De Corte Z."/>
            <person name="Sonet G."/>
            <person name="Van Belleghem S.M."/>
            <person name="Kostlbacher S."/>
            <person name="Vangestel C."/>
        </authorList>
    </citation>
    <scope>NUCLEOTIDE SEQUENCE [LARGE SCALE GENOMIC DNA]</scope>
    <source>
        <strain evidence="19">W744_W776</strain>
    </source>
</reference>
<keyword evidence="20" id="KW-1185">Reference proteome</keyword>
<dbReference type="PROSITE" id="PS00109">
    <property type="entry name" value="PROTEIN_KINASE_TYR"/>
    <property type="match status" value="1"/>
</dbReference>
<feature type="domain" description="Protein kinase" evidence="17">
    <location>
        <begin position="655"/>
        <end position="914"/>
    </location>
</feature>
<sequence length="914" mass="105198">MNQTLDHLNQNAYSSIDTTAPGRMHEHLFLLIISGSLAGIPNHCCLCRRIESIRKSTVISCEELPMMGFATDLQGKTSHEALMSLQDAELRLLDNMKRCMSLRVKCDREYAIALNSVCIQTLKIDQNELKGSMVARAWSVIAEETEALGRLVKQNADYLASHTIDEMNTLILEKRALRKLYTDEHNRIHGELLRLQDAVNKTRNIYEKSLELWRVSKAKYEDQYVKGKGGKKLEEAKDRYVKITSKLHKVHNDYVILVHEGKEYEKHLRSTLLPSLLEYHQTVLQETVDRWKVLMLQFATYTDLSNDTFRSLNIKMKKSIEAVAGEDEYKDFTDKHRSHPPQPIDFKFDGSLLNDYNGFLKPNQLAIDDMTYDALKEKLQNLKDKLLECQSLVKEKEVEIVQCENEIKSLRKTAETENTLAIKRRAIGILRKELNEVICQEQRQQQLYNLIAGWVNNIEPKDLPPGLEFPDIVSNETKDDDTSSLNALGRRSARILMSKLRQPFHAFQKKSNSTFDDSFTSRSGNQSYSLTSPGHDNVVLNPSYTSLQDEDWFHGVLPREEVVRLLQNEGDYLVRETYRNESKQIVLSVCWDGHKHFIIQTTTDGKFRFEGPAFPSVQELILYQFHSGQPVTGRSGAILKSPVIRERWELNNDDVELVEKIGRGNFGDVYRAILRISGSEVAVKTCRMNLPDEQKKRFLQEGRILKQYDHPNIVKLIGICVQKQPIMIVMELVPGGSLLNFLRNHKHTLLLTDLLTMCLETARGMEYLENKNCIHRDLAARNCLVGTKNVVKISDFGMSREEEEYTVSDGMKQIPIKWTAPEALNYGRYTSLCDVWSYGVLMWEIFSLGSTPYAGWSNSKAREMIDSGYRLESPPNTPEYIYELMIRTWDYNPDRRPHFSEIKETLENIAGSFI</sequence>
<dbReference type="Pfam" id="PF00017">
    <property type="entry name" value="SH2"/>
    <property type="match status" value="1"/>
</dbReference>
<dbReference type="SUPFAM" id="SSF56112">
    <property type="entry name" value="Protein kinase-like (PK-like)"/>
    <property type="match status" value="1"/>
</dbReference>
<feature type="coiled-coil region" evidence="15">
    <location>
        <begin position="365"/>
        <end position="420"/>
    </location>
</feature>
<dbReference type="InterPro" id="IPR031160">
    <property type="entry name" value="F_BAR_dom"/>
</dbReference>
<dbReference type="SUPFAM" id="SSF55550">
    <property type="entry name" value="SH2 domain"/>
    <property type="match status" value="1"/>
</dbReference>
<keyword evidence="7 13" id="KW-0175">Coiled coil</keyword>
<comment type="caution">
    <text evidence="19">The sequence shown here is derived from an EMBL/GenBank/DDBJ whole genome shotgun (WGS) entry which is preliminary data.</text>
</comment>
<dbReference type="InterPro" id="IPR027267">
    <property type="entry name" value="AH/BAR_dom_sf"/>
</dbReference>
<evidence type="ECO:0000256" key="1">
    <source>
        <dbReference type="ARBA" id="ARBA00011903"/>
    </source>
</evidence>
<evidence type="ECO:0000256" key="14">
    <source>
        <dbReference type="PROSITE-ProRule" id="PRU10141"/>
    </source>
</evidence>
<evidence type="ECO:0000256" key="9">
    <source>
        <dbReference type="ARBA" id="ARBA00051245"/>
    </source>
</evidence>
<evidence type="ECO:0000313" key="20">
    <source>
        <dbReference type="Proteomes" id="UP000827092"/>
    </source>
</evidence>
<dbReference type="GO" id="GO:0002009">
    <property type="term" value="P:morphogenesis of an epithelium"/>
    <property type="evidence" value="ECO:0007669"/>
    <property type="project" value="UniProtKB-ARBA"/>
</dbReference>
<feature type="domain" description="F-BAR" evidence="18">
    <location>
        <begin position="67"/>
        <end position="328"/>
    </location>
</feature>
<keyword evidence="3" id="KW-0808">Transferase</keyword>
<evidence type="ECO:0000259" key="18">
    <source>
        <dbReference type="PROSITE" id="PS51741"/>
    </source>
</evidence>
<dbReference type="Gene3D" id="3.30.505.10">
    <property type="entry name" value="SH2 domain"/>
    <property type="match status" value="1"/>
</dbReference>
<evidence type="ECO:0000256" key="2">
    <source>
        <dbReference type="ARBA" id="ARBA00022553"/>
    </source>
</evidence>
<keyword evidence="8" id="KW-0829">Tyrosine-protein kinase</keyword>
<dbReference type="PROSITE" id="PS50011">
    <property type="entry name" value="PROTEIN_KINASE_DOM"/>
    <property type="match status" value="1"/>
</dbReference>
<gene>
    <name evidence="19" type="ORF">JTE90_028844</name>
</gene>
<dbReference type="SMART" id="SM00252">
    <property type="entry name" value="SH2"/>
    <property type="match status" value="1"/>
</dbReference>
<organism evidence="19 20">
    <name type="scientific">Oedothorax gibbosus</name>
    <dbReference type="NCBI Taxonomy" id="931172"/>
    <lineage>
        <taxon>Eukaryota</taxon>
        <taxon>Metazoa</taxon>
        <taxon>Ecdysozoa</taxon>
        <taxon>Arthropoda</taxon>
        <taxon>Chelicerata</taxon>
        <taxon>Arachnida</taxon>
        <taxon>Araneae</taxon>
        <taxon>Araneomorphae</taxon>
        <taxon>Entelegynae</taxon>
        <taxon>Araneoidea</taxon>
        <taxon>Linyphiidae</taxon>
        <taxon>Erigoninae</taxon>
        <taxon>Oedothorax</taxon>
    </lineage>
</organism>
<keyword evidence="5" id="KW-0418">Kinase</keyword>
<dbReference type="PROSITE" id="PS50001">
    <property type="entry name" value="SH2"/>
    <property type="match status" value="1"/>
</dbReference>
<evidence type="ECO:0000256" key="8">
    <source>
        <dbReference type="ARBA" id="ARBA00023137"/>
    </source>
</evidence>
<dbReference type="InterPro" id="IPR000980">
    <property type="entry name" value="SH2"/>
</dbReference>
<dbReference type="InterPro" id="IPR036860">
    <property type="entry name" value="SH2_dom_sf"/>
</dbReference>
<dbReference type="Gene3D" id="1.10.510.10">
    <property type="entry name" value="Transferase(Phosphotransferase) domain 1"/>
    <property type="match status" value="1"/>
</dbReference>
<feature type="binding site" evidence="11 14">
    <location>
        <position position="684"/>
    </location>
    <ligand>
        <name>ATP</name>
        <dbReference type="ChEBI" id="CHEBI:30616"/>
    </ligand>
</feature>
<evidence type="ECO:0000259" key="17">
    <source>
        <dbReference type="PROSITE" id="PS50011"/>
    </source>
</evidence>
<feature type="active site" description="Proton acceptor" evidence="10">
    <location>
        <position position="777"/>
    </location>
</feature>
<dbReference type="Gene3D" id="1.20.1270.60">
    <property type="entry name" value="Arfaptin homology (AH) domain/BAR domain"/>
    <property type="match status" value="1"/>
</dbReference>